<protein>
    <recommendedName>
        <fullName evidence="2">EamA domain-containing protein</fullName>
    </recommendedName>
</protein>
<dbReference type="EMBL" id="PFLI01000024">
    <property type="protein sequence ID" value="PIY72487.1"/>
    <property type="molecule type" value="Genomic_DNA"/>
</dbReference>
<dbReference type="InterPro" id="IPR000620">
    <property type="entry name" value="EamA_dom"/>
</dbReference>
<dbReference type="SUPFAM" id="SSF103481">
    <property type="entry name" value="Multidrug resistance efflux transporter EmrE"/>
    <property type="match status" value="2"/>
</dbReference>
<keyword evidence="1" id="KW-0472">Membrane</keyword>
<dbReference type="Proteomes" id="UP000229401">
    <property type="component" value="Unassembled WGS sequence"/>
</dbReference>
<comment type="caution">
    <text evidence="3">The sequence shown here is derived from an EMBL/GenBank/DDBJ whole genome shotgun (WGS) entry which is preliminary data.</text>
</comment>
<proteinExistence type="predicted"/>
<evidence type="ECO:0000259" key="2">
    <source>
        <dbReference type="Pfam" id="PF00892"/>
    </source>
</evidence>
<feature type="transmembrane region" description="Helical" evidence="1">
    <location>
        <begin position="260"/>
        <end position="279"/>
    </location>
</feature>
<sequence length="280" mass="31422">MWLFFALLSGLFYTGSNLITRHILKKEKNDVWAFSFFFSAVGALVNLPFMLLQPTIGTDMLSWLIMLFVGILIVIQNLLNFVSSKYLSPSISGSITKFRLVWVMILGIIILHESSHMFKIIGTLLTVISGIIIMKKLSKPKDIKGVMYAFGATIFYAIVIILYKFLFTSFNSQTLTFFIFFIPMILNVFIMPNSIRRIKTLAKSNFKMVFFGCALGGLANLAMNQGLSLGEASKVLVIIESFLVITLIGEHIFLKERSNFITKIIAVILATIGAVLIRMS</sequence>
<feature type="transmembrane region" description="Helical" evidence="1">
    <location>
        <begin position="6"/>
        <end position="24"/>
    </location>
</feature>
<feature type="transmembrane region" description="Helical" evidence="1">
    <location>
        <begin position="204"/>
        <end position="223"/>
    </location>
</feature>
<name>A0A2M7QJI3_9BACT</name>
<dbReference type="PANTHER" id="PTHR22911:SF137">
    <property type="entry name" value="SOLUTE CARRIER FAMILY 35 MEMBER G2-RELATED"/>
    <property type="match status" value="1"/>
</dbReference>
<dbReference type="PANTHER" id="PTHR22911">
    <property type="entry name" value="ACYL-MALONYL CONDENSING ENZYME-RELATED"/>
    <property type="match status" value="1"/>
</dbReference>
<dbReference type="InterPro" id="IPR037185">
    <property type="entry name" value="EmrE-like"/>
</dbReference>
<evidence type="ECO:0000313" key="4">
    <source>
        <dbReference type="Proteomes" id="UP000229401"/>
    </source>
</evidence>
<feature type="transmembrane region" description="Helical" evidence="1">
    <location>
        <begin position="146"/>
        <end position="166"/>
    </location>
</feature>
<feature type="transmembrane region" description="Helical" evidence="1">
    <location>
        <begin position="94"/>
        <end position="111"/>
    </location>
</feature>
<feature type="transmembrane region" description="Helical" evidence="1">
    <location>
        <begin position="63"/>
        <end position="82"/>
    </location>
</feature>
<accession>A0A2M7QJI3</accession>
<feature type="transmembrane region" description="Helical" evidence="1">
    <location>
        <begin position="235"/>
        <end position="253"/>
    </location>
</feature>
<dbReference type="AlphaFoldDB" id="A0A2M7QJI3"/>
<keyword evidence="1" id="KW-1133">Transmembrane helix</keyword>
<evidence type="ECO:0000256" key="1">
    <source>
        <dbReference type="SAM" id="Phobius"/>
    </source>
</evidence>
<feature type="transmembrane region" description="Helical" evidence="1">
    <location>
        <begin position="31"/>
        <end position="51"/>
    </location>
</feature>
<feature type="transmembrane region" description="Helical" evidence="1">
    <location>
        <begin position="117"/>
        <end position="134"/>
    </location>
</feature>
<dbReference type="Pfam" id="PF00892">
    <property type="entry name" value="EamA"/>
    <property type="match status" value="2"/>
</dbReference>
<feature type="transmembrane region" description="Helical" evidence="1">
    <location>
        <begin position="172"/>
        <end position="192"/>
    </location>
</feature>
<dbReference type="GO" id="GO:0016020">
    <property type="term" value="C:membrane"/>
    <property type="evidence" value="ECO:0007669"/>
    <property type="project" value="InterPro"/>
</dbReference>
<feature type="domain" description="EamA" evidence="2">
    <location>
        <begin position="2"/>
        <end position="133"/>
    </location>
</feature>
<gene>
    <name evidence="3" type="ORF">COY87_00775</name>
</gene>
<evidence type="ECO:0000313" key="3">
    <source>
        <dbReference type="EMBL" id="PIY72487.1"/>
    </source>
</evidence>
<reference evidence="4" key="1">
    <citation type="submission" date="2017-09" db="EMBL/GenBank/DDBJ databases">
        <title>Depth-based differentiation of microbial function through sediment-hosted aquifers and enrichment of novel symbionts in the deep terrestrial subsurface.</title>
        <authorList>
            <person name="Probst A.J."/>
            <person name="Ladd B."/>
            <person name="Jarett J.K."/>
            <person name="Geller-Mcgrath D.E."/>
            <person name="Sieber C.M.K."/>
            <person name="Emerson J.B."/>
            <person name="Anantharaman K."/>
            <person name="Thomas B.C."/>
            <person name="Malmstrom R."/>
            <person name="Stieglmeier M."/>
            <person name="Klingl A."/>
            <person name="Woyke T."/>
            <person name="Ryan C.M."/>
            <person name="Banfield J.F."/>
        </authorList>
    </citation>
    <scope>NUCLEOTIDE SEQUENCE [LARGE SCALE GENOMIC DNA]</scope>
</reference>
<organism evidence="3 4">
    <name type="scientific">Candidatus Roizmanbacteria bacterium CG_4_10_14_0_8_um_filter_33_9</name>
    <dbReference type="NCBI Taxonomy" id="1974826"/>
    <lineage>
        <taxon>Bacteria</taxon>
        <taxon>Candidatus Roizmaniibacteriota</taxon>
    </lineage>
</organism>
<feature type="domain" description="EamA" evidence="2">
    <location>
        <begin position="144"/>
        <end position="278"/>
    </location>
</feature>
<keyword evidence="1" id="KW-0812">Transmembrane</keyword>